<dbReference type="GO" id="GO:0030488">
    <property type="term" value="P:tRNA methylation"/>
    <property type="evidence" value="ECO:0007669"/>
    <property type="project" value="InterPro"/>
</dbReference>
<evidence type="ECO:0000256" key="4">
    <source>
        <dbReference type="SAM" id="MobiDB-lite"/>
    </source>
</evidence>
<dbReference type="SUPFAM" id="SSF53335">
    <property type="entry name" value="S-adenosyl-L-methionine-dependent methyltransferases"/>
    <property type="match status" value="1"/>
</dbReference>
<evidence type="ECO:0000256" key="3">
    <source>
        <dbReference type="ARBA" id="ARBA00033309"/>
    </source>
</evidence>
<sequence>NDIVVLSRSHDGETDSLLTSRLVPREAVKLRFDKIFHNHIIGKRLRDVTTSIKGRQYRITEPTLAEYTILTPRLVTPIYPQDAAVIVNLLDLNPILPGSSQGPDETLEIFEAGTGHGALTLHLARAIQAANTTPPSIPPPSTAEELENAEQEANPEQKAYTAWLQTRRAIVQTLEISRRHSKHAEGIVKNYRNGMYYPHINFHVGTIEDYLTPRLGSSPEPFFSHAILDLPKCNEYMELVAKGLKPGGSLLVFCPSVTQINTCALDAKKAGLPLFLENVVELGSSAGAGGREWDVRPVRPKAFLKAKAAEGEARKLGRETVEAVEESVGGDVAEESTASN</sequence>
<protein>
    <recommendedName>
        <fullName evidence="2">tRNA (adenine(58)-N(1))-methyltransferase catalytic subunit TRM61</fullName>
        <ecNumber evidence="1">2.1.1.220</ecNumber>
    </recommendedName>
    <alternativeName>
        <fullName evidence="3">tRNA(m1A58)-methyltransferase subunit TRM61</fullName>
    </alternativeName>
</protein>
<dbReference type="GO" id="GO:0005739">
    <property type="term" value="C:mitochondrion"/>
    <property type="evidence" value="ECO:0007669"/>
    <property type="project" value="TreeGrafter"/>
</dbReference>
<dbReference type="InterPro" id="IPR014816">
    <property type="entry name" value="tRNA_MeTrfase_Gcd14"/>
</dbReference>
<dbReference type="OrthoDB" id="5585464at2759"/>
<dbReference type="EMBL" id="QGMK01000620">
    <property type="protein sequence ID" value="TVY80741.1"/>
    <property type="molecule type" value="Genomic_DNA"/>
</dbReference>
<dbReference type="EC" id="2.1.1.220" evidence="1"/>
<dbReference type="PROSITE" id="PS51620">
    <property type="entry name" value="SAM_TRM61"/>
    <property type="match status" value="1"/>
</dbReference>
<feature type="non-terminal residue" evidence="5">
    <location>
        <position position="340"/>
    </location>
</feature>
<dbReference type="AlphaFoldDB" id="A0A8T9C504"/>
<comment type="caution">
    <text evidence="5">The sequence shown here is derived from an EMBL/GenBank/DDBJ whole genome shotgun (WGS) entry which is preliminary data.</text>
</comment>
<evidence type="ECO:0000313" key="5">
    <source>
        <dbReference type="EMBL" id="TVY80741.1"/>
    </source>
</evidence>
<gene>
    <name evidence="5" type="primary">trmI</name>
    <name evidence="5" type="ORF">LSUE1_G002557</name>
</gene>
<organism evidence="5 6">
    <name type="scientific">Lachnellula suecica</name>
    <dbReference type="NCBI Taxonomy" id="602035"/>
    <lineage>
        <taxon>Eukaryota</taxon>
        <taxon>Fungi</taxon>
        <taxon>Dikarya</taxon>
        <taxon>Ascomycota</taxon>
        <taxon>Pezizomycotina</taxon>
        <taxon>Leotiomycetes</taxon>
        <taxon>Helotiales</taxon>
        <taxon>Lachnaceae</taxon>
        <taxon>Lachnellula</taxon>
    </lineage>
</organism>
<proteinExistence type="predicted"/>
<evidence type="ECO:0000313" key="6">
    <source>
        <dbReference type="Proteomes" id="UP000469558"/>
    </source>
</evidence>
<feature type="non-terminal residue" evidence="5">
    <location>
        <position position="1"/>
    </location>
</feature>
<dbReference type="PANTHER" id="PTHR12133">
    <property type="entry name" value="TRNA (ADENINE(58)-N(1))-METHYLTRANSFERASE"/>
    <property type="match status" value="1"/>
</dbReference>
<dbReference type="PANTHER" id="PTHR12133:SF1">
    <property type="entry name" value="TRNA (ADENINE(58)-N(1))-METHYLTRANSFERASE, MITOCHONDRIAL"/>
    <property type="match status" value="1"/>
</dbReference>
<dbReference type="GO" id="GO:0031515">
    <property type="term" value="C:tRNA (m1A) methyltransferase complex"/>
    <property type="evidence" value="ECO:0007669"/>
    <property type="project" value="InterPro"/>
</dbReference>
<evidence type="ECO:0000256" key="1">
    <source>
        <dbReference type="ARBA" id="ARBA00012796"/>
    </source>
</evidence>
<keyword evidence="6" id="KW-1185">Reference proteome</keyword>
<feature type="region of interest" description="Disordered" evidence="4">
    <location>
        <begin position="318"/>
        <end position="340"/>
    </location>
</feature>
<evidence type="ECO:0000256" key="2">
    <source>
        <dbReference type="ARBA" id="ARBA00015963"/>
    </source>
</evidence>
<dbReference type="Proteomes" id="UP000469558">
    <property type="component" value="Unassembled WGS sequence"/>
</dbReference>
<dbReference type="InterPro" id="IPR029063">
    <property type="entry name" value="SAM-dependent_MTases_sf"/>
</dbReference>
<name>A0A8T9C504_9HELO</name>
<reference evidence="5 6" key="1">
    <citation type="submission" date="2018-05" db="EMBL/GenBank/DDBJ databases">
        <title>Genome sequencing and assembly of the regulated plant pathogen Lachnellula willkommii and related sister species for the development of diagnostic species identification markers.</title>
        <authorList>
            <person name="Giroux E."/>
            <person name="Bilodeau G."/>
        </authorList>
    </citation>
    <scope>NUCLEOTIDE SEQUENCE [LARGE SCALE GENOMIC DNA]</scope>
    <source>
        <strain evidence="5 6">CBS 268.59</strain>
    </source>
</reference>
<accession>A0A8T9C504</accession>
<dbReference type="GO" id="GO:0160107">
    <property type="term" value="F:tRNA (adenine(58)-N1)-methyltransferase activity"/>
    <property type="evidence" value="ECO:0007669"/>
    <property type="project" value="UniProtKB-EC"/>
</dbReference>
<dbReference type="Gene3D" id="3.40.50.150">
    <property type="entry name" value="Vaccinia Virus protein VP39"/>
    <property type="match status" value="1"/>
</dbReference>